<dbReference type="EMBL" id="FR799608">
    <property type="protein sequence ID" value="CBZ33990.1"/>
    <property type="molecule type" value="Genomic_DNA"/>
</dbReference>
<dbReference type="KEGG" id="ldo:LDBPK_211780"/>
<reference evidence="2" key="2">
    <citation type="submission" date="2011-02" db="EMBL/GenBank/DDBJ databases">
        <title>Whole genome sequencing of Leishmania donovani clinical lines reveals dynamic variation related to drug resistance.</title>
        <authorList>
            <person name="Downing T."/>
            <person name="Imamura H."/>
            <person name="Sanders M."/>
            <person name="Decuypere S."/>
            <person name="Hertz-Fowler C."/>
            <person name="Clark T.G."/>
            <person name="Rijal S."/>
            <person name="Sundar S."/>
            <person name="Quail M.A."/>
            <person name="De Doncker S."/>
            <person name="Maes I."/>
            <person name="Vanaerschot M."/>
            <person name="Stark O."/>
            <person name="Schonian G."/>
            <person name="Dujardin J.C."/>
            <person name="Berriman M."/>
        </authorList>
    </citation>
    <scope>NUCLEOTIDE SEQUENCE [LARGE SCALE GENOMIC DNA]</scope>
    <source>
        <strain evidence="2">BPK282A1</strain>
    </source>
</reference>
<evidence type="ECO:0000313" key="2">
    <source>
        <dbReference type="Proteomes" id="UP000008980"/>
    </source>
</evidence>
<accession>E9BFG4</accession>
<dbReference type="Proteomes" id="UP000008980">
    <property type="component" value="Chromosome 21"/>
</dbReference>
<protein>
    <submittedName>
        <fullName evidence="1">Uncharacterized protein</fullName>
    </submittedName>
</protein>
<dbReference type="AlphaFoldDB" id="E9BFG4"/>
<gene>
    <name evidence="1" type="ORF">LDBPK_211780</name>
</gene>
<dbReference type="VEuPathDB" id="TriTrypDB:LdBPK_211780.1"/>
<evidence type="ECO:0000313" key="1">
    <source>
        <dbReference type="EMBL" id="CBZ33990.1"/>
    </source>
</evidence>
<name>E9BFG4_LEIDO</name>
<organism evidence="1 2">
    <name type="scientific">Leishmania donovani</name>
    <dbReference type="NCBI Taxonomy" id="5661"/>
    <lineage>
        <taxon>Eukaryota</taxon>
        <taxon>Discoba</taxon>
        <taxon>Euglenozoa</taxon>
        <taxon>Kinetoplastea</taxon>
        <taxon>Metakinetoplastina</taxon>
        <taxon>Trypanosomatida</taxon>
        <taxon>Trypanosomatidae</taxon>
        <taxon>Leishmaniinae</taxon>
        <taxon>Leishmania</taxon>
    </lineage>
</organism>
<proteinExistence type="predicted"/>
<dbReference type="RefSeq" id="XP_003860695.1">
    <property type="nucleotide sequence ID" value="XM_003860647.1"/>
</dbReference>
<dbReference type="GeneID" id="13386462"/>
<sequence length="31" mass="3481">MGVCVPHILVSPSFVRHIKAHIHTHTHTHTS</sequence>
<reference evidence="1 2" key="1">
    <citation type="journal article" date="2011" name="Genome Res.">
        <title>Whole genome sequencing of multiple Leishmania donovani clinical isolates provides insights into population structure and mechanisms of drug resistance.</title>
        <authorList>
            <person name="Downing T."/>
            <person name="Imamura H."/>
            <person name="Decuypere S."/>
            <person name="Clark T.G."/>
            <person name="Coombs G.H."/>
            <person name="Cotton J.A."/>
            <person name="Hilley J.D."/>
            <person name="de Doncker S."/>
            <person name="Maes I."/>
            <person name="Mottram J.C."/>
            <person name="Quail M.A."/>
            <person name="Rijal S."/>
            <person name="Sanders M."/>
            <person name="Schonian G."/>
            <person name="Stark O."/>
            <person name="Sundar S."/>
            <person name="Vanaerschot M."/>
            <person name="Hertz-Fowler C."/>
            <person name="Dujardin J.C."/>
            <person name="Berriman M."/>
        </authorList>
    </citation>
    <scope>NUCLEOTIDE SEQUENCE [LARGE SCALE GENOMIC DNA]</scope>
    <source>
        <strain evidence="1 2">BPK282A1</strain>
    </source>
</reference>